<feature type="compositionally biased region" description="Polar residues" evidence="1">
    <location>
        <begin position="37"/>
        <end position="51"/>
    </location>
</feature>
<feature type="region of interest" description="Disordered" evidence="1">
    <location>
        <begin position="31"/>
        <end position="54"/>
    </location>
</feature>
<name>Q6NJN1_CORDI</name>
<reference evidence="2 3" key="1">
    <citation type="journal article" date="2003" name="Nucleic Acids Res.">
        <title>The complete genome sequence and analysis of Corynebacterium diphtheriae NCTC13129.</title>
        <authorList>
            <person name="Cerdeno-Tarraga A.M."/>
            <person name="Efstratiou A."/>
            <person name="Dover L.G."/>
            <person name="Holden M.T.G."/>
            <person name="Pallen M."/>
            <person name="Bentley S.D."/>
            <person name="Besra G.S."/>
            <person name="Churcher C."/>
            <person name="James K.D."/>
            <person name="De Zoysa A."/>
            <person name="Chillingworth T."/>
            <person name="Cronin A."/>
            <person name="Dowd L."/>
            <person name="Feltwell T."/>
            <person name="Hamlin N."/>
            <person name="Holroyd S."/>
            <person name="Jagels K."/>
            <person name="Moule S."/>
            <person name="Quail M.A."/>
            <person name="Rabbinowitsch E."/>
            <person name="Rutherford K."/>
            <person name="Thomson N.R."/>
            <person name="Unwin L."/>
            <person name="Whitehead S."/>
            <person name="Barrell B.G.Parkhill.J."/>
        </authorList>
    </citation>
    <scope>NUCLEOTIDE SEQUENCE [LARGE SCALE GENOMIC DNA]</scope>
    <source>
        <strain evidence="3">ATCC 700971 / NCTC 13129 / Biotype gravis</strain>
    </source>
</reference>
<organism evidence="2 3">
    <name type="scientific">Corynebacterium diphtheriae (strain ATCC 700971 / NCTC 13129 / Biotype gravis)</name>
    <dbReference type="NCBI Taxonomy" id="257309"/>
    <lineage>
        <taxon>Bacteria</taxon>
        <taxon>Bacillati</taxon>
        <taxon>Actinomycetota</taxon>
        <taxon>Actinomycetes</taxon>
        <taxon>Mycobacteriales</taxon>
        <taxon>Corynebacteriaceae</taxon>
        <taxon>Corynebacterium</taxon>
    </lineage>
</organism>
<evidence type="ECO:0000313" key="3">
    <source>
        <dbReference type="Proteomes" id="UP000002198"/>
    </source>
</evidence>
<sequence length="87" mass="9561">MPSAQIKQKDGLPRSVAFGVGHWCSDLSEESQKVENKAQSGRSRVAKSTENAGDCKDNLIHGKRTPYLTWVSAFHCDVTQVNQSSLL</sequence>
<evidence type="ECO:0000313" key="2">
    <source>
        <dbReference type="EMBL" id="CAE48872.1"/>
    </source>
</evidence>
<accession>Q6NJN1</accession>
<gene>
    <name evidence="2" type="ordered locus">DIP0367</name>
</gene>
<proteinExistence type="predicted"/>
<dbReference type="EMBL" id="BX248354">
    <property type="protein sequence ID" value="CAE48872.1"/>
    <property type="molecule type" value="Genomic_DNA"/>
</dbReference>
<evidence type="ECO:0000256" key="1">
    <source>
        <dbReference type="SAM" id="MobiDB-lite"/>
    </source>
</evidence>
<dbReference type="Proteomes" id="UP000002198">
    <property type="component" value="Chromosome"/>
</dbReference>
<protein>
    <submittedName>
        <fullName evidence="2">Uncharacterized protein</fullName>
    </submittedName>
</protein>
<dbReference type="STRING" id="257309.DIP0367"/>
<dbReference type="KEGG" id="cdi:DIP0367"/>
<dbReference type="HOGENOM" id="CLU_2478036_0_0_11"/>
<keyword evidence="3" id="KW-1185">Reference proteome</keyword>
<dbReference type="AlphaFoldDB" id="Q6NJN1"/>